<dbReference type="RefSeq" id="WP_144705378.1">
    <property type="nucleotide sequence ID" value="NZ_VNJJ01000012.1"/>
</dbReference>
<dbReference type="Gene3D" id="3.40.309.10">
    <property type="entry name" value="Aldehyde Dehydrogenase, Chain A, domain 2"/>
    <property type="match status" value="1"/>
</dbReference>
<comment type="caution">
    <text evidence="4">The sequence shown here is derived from an EMBL/GenBank/DDBJ whole genome shotgun (WGS) entry which is preliminary data.</text>
</comment>
<dbReference type="Pfam" id="PF00171">
    <property type="entry name" value="Aldedh"/>
    <property type="match status" value="1"/>
</dbReference>
<reference evidence="4 5" key="1">
    <citation type="submission" date="2019-07" db="EMBL/GenBank/DDBJ databases">
        <authorList>
            <person name="Kim J."/>
        </authorList>
    </citation>
    <scope>NUCLEOTIDE SEQUENCE [LARGE SCALE GENOMIC DNA]</scope>
    <source>
        <strain evidence="4 5">G13</strain>
    </source>
</reference>
<keyword evidence="5" id="KW-1185">Reference proteome</keyword>
<sequence>MTEIRNQLFINGTWTEARSSLRSALFNPATGEQIATVPVGGADDARAAVEAAYAAFPGWSATAAEERSVILRRIYDLIVANADRLAEIMTLEQGKPVKEAKGEVLWGADFFLWYSEEAKRINGEIIPSSRTTQRILVQRQPIGVVAAITPWNFPSSMITRKVAPALAAGCTVVVKPAPETPLSALALFELFEQAGLPAGVANVVVGDAQEIGREFLDNDKVRKISFTGSTPVGKFLLEQSAKQVKKVSLEMGGHAPFIVFPDADLEAAAEGLLYNKFQNNGQTCICANRIFVHESIEAAFTELFAKKLREVTVGNGMSDVNVGPLIHERALVKVDGHVQDALAKGAKLVEGGHRLADGEYASGSYYAPTLLVGVTPDMCVFREETFGPVAPFITFRTEDEVVAMANDTPFGLASYLYTRDLATTMRVADRLEYGMVGINESALGYVQAPFGGIKQSGMGREGGQRGVDDFLEIKYINLNF</sequence>
<dbReference type="GO" id="GO:0004777">
    <property type="term" value="F:succinate-semialdehyde dehydrogenase (NAD+) activity"/>
    <property type="evidence" value="ECO:0007669"/>
    <property type="project" value="TreeGrafter"/>
</dbReference>
<evidence type="ECO:0000259" key="3">
    <source>
        <dbReference type="Pfam" id="PF00171"/>
    </source>
</evidence>
<protein>
    <submittedName>
        <fullName evidence="4">NAD-dependent succinate-semialdehyde dehydrogenase</fullName>
    </submittedName>
</protein>
<organism evidence="4 5">
    <name type="scientific">Cohnella terricola</name>
    <dbReference type="NCBI Taxonomy" id="1289167"/>
    <lineage>
        <taxon>Bacteria</taxon>
        <taxon>Bacillati</taxon>
        <taxon>Bacillota</taxon>
        <taxon>Bacilli</taxon>
        <taxon>Bacillales</taxon>
        <taxon>Paenibacillaceae</taxon>
        <taxon>Cohnella</taxon>
    </lineage>
</organism>
<gene>
    <name evidence="4" type="ORF">FPZ45_18965</name>
</gene>
<dbReference type="InterPro" id="IPR016162">
    <property type="entry name" value="Ald_DH_N"/>
</dbReference>
<dbReference type="InterPro" id="IPR016161">
    <property type="entry name" value="Ald_DH/histidinol_DH"/>
</dbReference>
<dbReference type="GO" id="GO:0009450">
    <property type="term" value="P:gamma-aminobutyric acid catabolic process"/>
    <property type="evidence" value="ECO:0007669"/>
    <property type="project" value="TreeGrafter"/>
</dbReference>
<dbReference type="InterPro" id="IPR016160">
    <property type="entry name" value="Ald_DH_CS_CYS"/>
</dbReference>
<dbReference type="PANTHER" id="PTHR43353:SF5">
    <property type="entry name" value="SUCCINATE-SEMIALDEHYDE DEHYDROGENASE, MITOCHONDRIAL"/>
    <property type="match status" value="1"/>
</dbReference>
<dbReference type="PROSITE" id="PS00070">
    <property type="entry name" value="ALDEHYDE_DEHYDR_CYS"/>
    <property type="match status" value="1"/>
</dbReference>
<evidence type="ECO:0000313" key="5">
    <source>
        <dbReference type="Proteomes" id="UP000316330"/>
    </source>
</evidence>
<dbReference type="Gene3D" id="3.40.605.10">
    <property type="entry name" value="Aldehyde Dehydrogenase, Chain A, domain 1"/>
    <property type="match status" value="1"/>
</dbReference>
<proteinExistence type="inferred from homology"/>
<dbReference type="EMBL" id="VNJJ01000012">
    <property type="protein sequence ID" value="TVX97414.1"/>
    <property type="molecule type" value="Genomic_DNA"/>
</dbReference>
<evidence type="ECO:0000256" key="1">
    <source>
        <dbReference type="ARBA" id="ARBA00009986"/>
    </source>
</evidence>
<accession>A0A559JC03</accession>
<name>A0A559JC03_9BACL</name>
<evidence type="ECO:0000313" key="4">
    <source>
        <dbReference type="EMBL" id="TVX97414.1"/>
    </source>
</evidence>
<dbReference type="OrthoDB" id="20170at2"/>
<comment type="similarity">
    <text evidence="1">Belongs to the aldehyde dehydrogenase family.</text>
</comment>
<dbReference type="AlphaFoldDB" id="A0A559JC03"/>
<dbReference type="SUPFAM" id="SSF53720">
    <property type="entry name" value="ALDH-like"/>
    <property type="match status" value="1"/>
</dbReference>
<dbReference type="InterPro" id="IPR015590">
    <property type="entry name" value="Aldehyde_DH_dom"/>
</dbReference>
<dbReference type="InterPro" id="IPR050740">
    <property type="entry name" value="Aldehyde_DH_Superfamily"/>
</dbReference>
<evidence type="ECO:0000256" key="2">
    <source>
        <dbReference type="ARBA" id="ARBA00023002"/>
    </source>
</evidence>
<dbReference type="Proteomes" id="UP000316330">
    <property type="component" value="Unassembled WGS sequence"/>
</dbReference>
<dbReference type="CDD" id="cd07103">
    <property type="entry name" value="ALDH_F5_SSADH_GabD"/>
    <property type="match status" value="1"/>
</dbReference>
<dbReference type="PANTHER" id="PTHR43353">
    <property type="entry name" value="SUCCINATE-SEMIALDEHYDE DEHYDROGENASE, MITOCHONDRIAL"/>
    <property type="match status" value="1"/>
</dbReference>
<keyword evidence="2" id="KW-0560">Oxidoreductase</keyword>
<dbReference type="FunFam" id="3.40.309.10:FF:000004">
    <property type="entry name" value="Succinate-semialdehyde dehydrogenase I"/>
    <property type="match status" value="1"/>
</dbReference>
<dbReference type="FunFam" id="3.40.605.10:FF:000005">
    <property type="entry name" value="Succinate-semialdehyde dehydrogenase I"/>
    <property type="match status" value="1"/>
</dbReference>
<feature type="domain" description="Aldehyde dehydrogenase" evidence="3">
    <location>
        <begin position="14"/>
        <end position="476"/>
    </location>
</feature>
<dbReference type="InterPro" id="IPR016163">
    <property type="entry name" value="Ald_DH_C"/>
</dbReference>